<dbReference type="Pfam" id="PF13041">
    <property type="entry name" value="PPR_2"/>
    <property type="match status" value="2"/>
</dbReference>
<feature type="repeat" description="PPR" evidence="2">
    <location>
        <begin position="561"/>
        <end position="591"/>
    </location>
</feature>
<dbReference type="InterPro" id="IPR046960">
    <property type="entry name" value="PPR_At4g14850-like_plant"/>
</dbReference>
<feature type="repeat" description="PPR" evidence="2">
    <location>
        <begin position="168"/>
        <end position="202"/>
    </location>
</feature>
<evidence type="ECO:0000256" key="2">
    <source>
        <dbReference type="PROSITE-ProRule" id="PRU00708"/>
    </source>
</evidence>
<proteinExistence type="predicted"/>
<evidence type="ECO:0000313" key="3">
    <source>
        <dbReference type="EMBL" id="EYU37485.1"/>
    </source>
</evidence>
<dbReference type="eggNOG" id="KOG4197">
    <property type="taxonomic scope" value="Eukaryota"/>
</dbReference>
<dbReference type="GO" id="GO:0003723">
    <property type="term" value="F:RNA binding"/>
    <property type="evidence" value="ECO:0000318"/>
    <property type="project" value="GO_Central"/>
</dbReference>
<reference evidence="3 4" key="1">
    <citation type="journal article" date="2013" name="Proc. Natl. Acad. Sci. U.S.A.">
        <title>Fine-scale variation in meiotic recombination in Mimulus inferred from population shotgun sequencing.</title>
        <authorList>
            <person name="Hellsten U."/>
            <person name="Wright K.M."/>
            <person name="Jenkins J."/>
            <person name="Shu S."/>
            <person name="Yuan Y."/>
            <person name="Wessler S.R."/>
            <person name="Schmutz J."/>
            <person name="Willis J.H."/>
            <person name="Rokhsar D.S."/>
        </authorList>
    </citation>
    <scope>NUCLEOTIDE SEQUENCE [LARGE SCALE GENOMIC DNA]</scope>
    <source>
        <strain evidence="4">cv. DUN x IM62</strain>
    </source>
</reference>
<dbReference type="Gene3D" id="1.25.40.10">
    <property type="entry name" value="Tetratricopeptide repeat domain"/>
    <property type="match status" value="7"/>
</dbReference>
<dbReference type="GO" id="GO:0009451">
    <property type="term" value="P:RNA modification"/>
    <property type="evidence" value="ECO:0000318"/>
    <property type="project" value="GO_Central"/>
</dbReference>
<keyword evidence="1" id="KW-0677">Repeat</keyword>
<name>A0A022RF27_ERYGU</name>
<dbReference type="InterPro" id="IPR011990">
    <property type="entry name" value="TPR-like_helical_dom_sf"/>
</dbReference>
<dbReference type="NCBIfam" id="TIGR00756">
    <property type="entry name" value="PPR"/>
    <property type="match status" value="5"/>
</dbReference>
<keyword evidence="4" id="KW-1185">Reference proteome</keyword>
<dbReference type="Proteomes" id="UP000030748">
    <property type="component" value="Unassembled WGS sequence"/>
</dbReference>
<evidence type="ECO:0000313" key="4">
    <source>
        <dbReference type="Proteomes" id="UP000030748"/>
    </source>
</evidence>
<feature type="repeat" description="PPR" evidence="2">
    <location>
        <begin position="796"/>
        <end position="831"/>
    </location>
</feature>
<protein>
    <recommendedName>
        <fullName evidence="5">Pentacotripeptide-repeat region of PRORP domain-containing protein</fullName>
    </recommendedName>
</protein>
<evidence type="ECO:0000256" key="1">
    <source>
        <dbReference type="ARBA" id="ARBA00022737"/>
    </source>
</evidence>
<gene>
    <name evidence="3" type="ORF">MIMGU_mgv1a021047mg</name>
</gene>
<dbReference type="Pfam" id="PF01535">
    <property type="entry name" value="PPR"/>
    <property type="match status" value="8"/>
</dbReference>
<feature type="repeat" description="PPR" evidence="2">
    <location>
        <begin position="357"/>
        <end position="391"/>
    </location>
</feature>
<evidence type="ECO:0008006" key="5">
    <source>
        <dbReference type="Google" id="ProtNLM"/>
    </source>
</evidence>
<dbReference type="InterPro" id="IPR002885">
    <property type="entry name" value="PPR_rpt"/>
</dbReference>
<accession>A0A022RF27</accession>
<sequence>MFCPKLHTKFTLHRPSFLAAIFVNSSSVSPPFFHFSPIKNSSILQFSLHYSSTLLQEFTTYTVQQPNNASHITSRTRAEFPHAPHSLDEVPHRRYQSSEHTLLRDVFKILQLVMREPSISNAAMVHALAAKQGALGDLYVATSLVTVYSRSKALTSSIALFGEVVDRDIVLWNAMMSACTENRAFRAAIDLFTKMVNQGNGFDPTTLVIIIHGMSITAGMLSDTVLSNSLIDMYSKCGNLTSSERMFSSVEFKDIVTWNSIISGCFYNSHPYKSLLYFRHMASLENRADHMSISCAMAACTSLQEFDIGLAIHGWGIKLGYSESSYASVSNSLISFYFQLKDIDAIESVFNGMAVKNVVSWNTMIKGFFLIGEAEEAFILLRDMQFAALIQPDIATMVTVIPFCAELVLPREGKAAHGFIVRREMASELSVVNCLINMYSKCSNIEKAEYLFSTMPKKDSVAWNTMIFGYAYNGQSLEARILFKKMTGFCKNCTLPTLLAIVPSCDSPDSIRFGRSIHGWGIKLGFTSQLFALNSLIHMYINCDAPSDAFALFESISTRVDVTSWNTIIVGCTQKGHFSEALRYFDSMRKASQIRFNPVTLVSVLSSCGNLGLSLQGKITHGLALKTGMSSHTRVQNSLVTMYGRLGDSESATSAFHLSEDRNLCSWNCAISAMSQNEDARRALELFRSLDFEPNEITVSTVLSACSHLGAVSVGKQIHAHVFRFRFERNIYISAALIDMYSNCGRLEVAERVFRSSPNKSVSAWNSLIMAYGSHSMGSKAIETFEAMVGLGIRPTGGTFTSLLSACSHAGMVEEGRLYYECMLKEYGVVPCVEHRVCMVDILGRSGRIREAYDFVRELPEGGEEAGVWGALLSACGYYGEVEIGREVAEVLFGLEPENVSYYVALCNMYVAVGKWEEAVELRSRIQDKQLKKQKKLYAK</sequence>
<feature type="repeat" description="PPR" evidence="2">
    <location>
        <begin position="761"/>
        <end position="795"/>
    </location>
</feature>
<dbReference type="InterPro" id="IPR046848">
    <property type="entry name" value="E_motif"/>
</dbReference>
<dbReference type="AlphaFoldDB" id="A0A022RF27"/>
<dbReference type="PROSITE" id="PS51375">
    <property type="entry name" value="PPR"/>
    <property type="match status" value="5"/>
</dbReference>
<dbReference type="FunFam" id="1.25.40.10:FF:000975">
    <property type="entry name" value="Pentatricopeptide repeat-containing protein"/>
    <property type="match status" value="1"/>
</dbReference>
<dbReference type="EMBL" id="KI630517">
    <property type="protein sequence ID" value="EYU37485.1"/>
    <property type="molecule type" value="Genomic_DNA"/>
</dbReference>
<dbReference type="PANTHER" id="PTHR47926:SF481">
    <property type="entry name" value="TETRATRICOPEPTIDE-LIKE HELICAL DOMAIN SUPERFAMILY"/>
    <property type="match status" value="1"/>
</dbReference>
<organism evidence="3 4">
    <name type="scientific">Erythranthe guttata</name>
    <name type="common">Yellow monkey flower</name>
    <name type="synonym">Mimulus guttatus</name>
    <dbReference type="NCBI Taxonomy" id="4155"/>
    <lineage>
        <taxon>Eukaryota</taxon>
        <taxon>Viridiplantae</taxon>
        <taxon>Streptophyta</taxon>
        <taxon>Embryophyta</taxon>
        <taxon>Tracheophyta</taxon>
        <taxon>Spermatophyta</taxon>
        <taxon>Magnoliopsida</taxon>
        <taxon>eudicotyledons</taxon>
        <taxon>Gunneridae</taxon>
        <taxon>Pentapetalae</taxon>
        <taxon>asterids</taxon>
        <taxon>lamiids</taxon>
        <taxon>Lamiales</taxon>
        <taxon>Phrymaceae</taxon>
        <taxon>Erythranthe</taxon>
    </lineage>
</organism>
<dbReference type="PANTHER" id="PTHR47926">
    <property type="entry name" value="PENTATRICOPEPTIDE REPEAT-CONTAINING PROTEIN"/>
    <property type="match status" value="1"/>
</dbReference>
<dbReference type="Pfam" id="PF20431">
    <property type="entry name" value="E_motif"/>
    <property type="match status" value="1"/>
</dbReference>